<dbReference type="AlphaFoldDB" id="A0A0N8GFQ0"/>
<dbReference type="InterPro" id="IPR010985">
    <property type="entry name" value="Ribbon_hlx_hlx"/>
</dbReference>
<evidence type="ECO:0000259" key="3">
    <source>
        <dbReference type="Pfam" id="PF01402"/>
    </source>
</evidence>
<name>A0A0N8GFQ0_9HYPH</name>
<dbReference type="EMBL" id="LJYW01000001">
    <property type="protein sequence ID" value="KPL54937.1"/>
    <property type="molecule type" value="Genomic_DNA"/>
</dbReference>
<comment type="caution">
    <text evidence="4">The sequence shown here is derived from an EMBL/GenBank/DDBJ whole genome shotgun (WGS) entry which is preliminary data.</text>
</comment>
<dbReference type="CDD" id="cd22231">
    <property type="entry name" value="RHH_NikR_HicB-like"/>
    <property type="match status" value="1"/>
</dbReference>
<dbReference type="PANTHER" id="PTHR36582:SF2">
    <property type="entry name" value="ANTITOXIN PARD"/>
    <property type="match status" value="1"/>
</dbReference>
<dbReference type="Gene3D" id="6.10.10.120">
    <property type="entry name" value="Antitoxin ParD1-like"/>
    <property type="match status" value="1"/>
</dbReference>
<evidence type="ECO:0000313" key="5">
    <source>
        <dbReference type="Proteomes" id="UP000048984"/>
    </source>
</evidence>
<gene>
    <name evidence="4" type="ORF">ABB55_24165</name>
</gene>
<dbReference type="SUPFAM" id="SSF47598">
    <property type="entry name" value="Ribbon-helix-helix"/>
    <property type="match status" value="1"/>
</dbReference>
<keyword evidence="2" id="KW-1277">Toxin-antitoxin system</keyword>
<dbReference type="InterPro" id="IPR022789">
    <property type="entry name" value="ParD"/>
</dbReference>
<reference evidence="4 5" key="1">
    <citation type="submission" date="2015-09" db="EMBL/GenBank/DDBJ databases">
        <authorList>
            <consortium name="Swine Surveillance"/>
        </authorList>
    </citation>
    <scope>NUCLEOTIDE SEQUENCE [LARGE SCALE GENOMIC DNA]</scope>
    <source>
        <strain evidence="4 5">16</strain>
    </source>
</reference>
<protein>
    <submittedName>
        <fullName evidence="4">Transcriptional regulator</fullName>
    </submittedName>
</protein>
<dbReference type="PANTHER" id="PTHR36582">
    <property type="entry name" value="ANTITOXIN PARD"/>
    <property type="match status" value="1"/>
</dbReference>
<dbReference type="Proteomes" id="UP000048984">
    <property type="component" value="Unassembled WGS sequence"/>
</dbReference>
<comment type="similarity">
    <text evidence="1">Belongs to the ParD antitoxin family.</text>
</comment>
<sequence length="92" mass="10099">MANVEKISVALTPEMVAAVRQVVESGEYASTSEVMREALREWQGRRRHRAEAVAELGRLWDAGLASGEATDGEAAFARIRQALEAQRTSRDA</sequence>
<dbReference type="RefSeq" id="WP_054361103.1">
    <property type="nucleotide sequence ID" value="NZ_LJYW01000001.1"/>
</dbReference>
<dbReference type="OrthoDB" id="291307at2"/>
<organism evidence="4 5">
    <name type="scientific">Prosthecodimorpha hirschii</name>
    <dbReference type="NCBI Taxonomy" id="665126"/>
    <lineage>
        <taxon>Bacteria</taxon>
        <taxon>Pseudomonadati</taxon>
        <taxon>Pseudomonadota</taxon>
        <taxon>Alphaproteobacteria</taxon>
        <taxon>Hyphomicrobiales</taxon>
        <taxon>Ancalomicrobiaceae</taxon>
        <taxon>Prosthecodimorpha</taxon>
    </lineage>
</organism>
<dbReference type="NCBIfam" id="TIGR02606">
    <property type="entry name" value="antidote_CC2985"/>
    <property type="match status" value="1"/>
</dbReference>
<accession>A0A0N8GFQ0</accession>
<dbReference type="STRING" id="665126.ABB55_24165"/>
<dbReference type="InterPro" id="IPR002145">
    <property type="entry name" value="CopG"/>
</dbReference>
<dbReference type="Pfam" id="PF01402">
    <property type="entry name" value="RHH_1"/>
    <property type="match status" value="1"/>
</dbReference>
<dbReference type="InterPro" id="IPR038296">
    <property type="entry name" value="ParD_sf"/>
</dbReference>
<evidence type="ECO:0000256" key="2">
    <source>
        <dbReference type="ARBA" id="ARBA00022649"/>
    </source>
</evidence>
<evidence type="ECO:0000313" key="4">
    <source>
        <dbReference type="EMBL" id="KPL54937.1"/>
    </source>
</evidence>
<feature type="domain" description="Ribbon-helix-helix protein CopG" evidence="3">
    <location>
        <begin position="6"/>
        <end position="42"/>
    </location>
</feature>
<evidence type="ECO:0000256" key="1">
    <source>
        <dbReference type="ARBA" id="ARBA00008580"/>
    </source>
</evidence>
<dbReference type="GO" id="GO:0006355">
    <property type="term" value="P:regulation of DNA-templated transcription"/>
    <property type="evidence" value="ECO:0007669"/>
    <property type="project" value="InterPro"/>
</dbReference>
<keyword evidence="5" id="KW-1185">Reference proteome</keyword>
<reference evidence="4 5" key="2">
    <citation type="submission" date="2015-10" db="EMBL/GenBank/DDBJ databases">
        <title>Draft Genome Sequence of Prosthecomicrobium hirschii ATCC 27832.</title>
        <authorList>
            <person name="Daniel J."/>
            <person name="Givan S.A."/>
            <person name="Brun Y.V."/>
            <person name="Brown P.J."/>
        </authorList>
    </citation>
    <scope>NUCLEOTIDE SEQUENCE [LARGE SCALE GENOMIC DNA]</scope>
    <source>
        <strain evidence="4 5">16</strain>
    </source>
</reference>
<proteinExistence type="inferred from homology"/>